<comment type="caution">
    <text evidence="2">Lacks conserved residue(s) required for the propagation of feature annotation.</text>
</comment>
<evidence type="ECO:0000256" key="3">
    <source>
        <dbReference type="SAM" id="MobiDB-lite"/>
    </source>
</evidence>
<evidence type="ECO:0000256" key="2">
    <source>
        <dbReference type="PROSITE-ProRule" id="PRU00104"/>
    </source>
</evidence>
<sequence>MGKVRRGNSSTPRNPLFQTTRQSKKRKVMLGWLHWKNNKVVQIRQKDGGGSRSALFSPSDGYDAIMDKCRSLFFPNGQSSFGKIEDMQTSLARFNRETIQPVKDGVEFSIKGYQEETKLSTLRIFLKTIPKSDWDNSSDDELELVDPFQSAQSLLVNTTPEERNTVEPVQVELIEPMDTESADHAEIIAPAENSPVAFGPLVGLDPVELDDTLPLDNMTDTNIPQVRSVEVHRTTVIKDCIHHFSDRNIMEDHLTLRYIDERGVDGGGVSRDVYSAFWIELFNSSAEGCNQVVPFLRNDMGWKEWEAVGRVLAKGFLDHNFFPIYLCKAFILGCLLGPDNISDTTLINSFIEYIPAEDRECLKKALSDMDNITDEENDDLLDILSRYRCRTLPRKETISKVVNTVAHKELLQKPKYIIDCS</sequence>
<feature type="domain" description="HECT" evidence="4">
    <location>
        <begin position="246"/>
        <end position="283"/>
    </location>
</feature>
<dbReference type="EMBL" id="JAIZAY010000018">
    <property type="protein sequence ID" value="KAJ8024841.1"/>
    <property type="molecule type" value="Genomic_DNA"/>
</dbReference>
<accession>A0A9Q0YSL4</accession>
<evidence type="ECO:0000313" key="6">
    <source>
        <dbReference type="Proteomes" id="UP001152320"/>
    </source>
</evidence>
<evidence type="ECO:0000313" key="5">
    <source>
        <dbReference type="EMBL" id="KAJ8024841.1"/>
    </source>
</evidence>
<comment type="caution">
    <text evidence="5">The sequence shown here is derived from an EMBL/GenBank/DDBJ whole genome shotgun (WGS) entry which is preliminary data.</text>
</comment>
<dbReference type="InterPro" id="IPR035983">
    <property type="entry name" value="Hect_E3_ubiquitin_ligase"/>
</dbReference>
<organism evidence="5 6">
    <name type="scientific">Holothuria leucospilota</name>
    <name type="common">Black long sea cucumber</name>
    <name type="synonym">Mertensiothuria leucospilota</name>
    <dbReference type="NCBI Taxonomy" id="206669"/>
    <lineage>
        <taxon>Eukaryota</taxon>
        <taxon>Metazoa</taxon>
        <taxon>Echinodermata</taxon>
        <taxon>Eleutherozoa</taxon>
        <taxon>Echinozoa</taxon>
        <taxon>Holothuroidea</taxon>
        <taxon>Aspidochirotacea</taxon>
        <taxon>Aspidochirotida</taxon>
        <taxon>Holothuriidae</taxon>
        <taxon>Holothuria</taxon>
    </lineage>
</organism>
<dbReference type="SUPFAM" id="SSF56204">
    <property type="entry name" value="Hect, E3 ligase catalytic domain"/>
    <property type="match status" value="1"/>
</dbReference>
<keyword evidence="6" id="KW-1185">Reference proteome</keyword>
<dbReference type="PROSITE" id="PS50237">
    <property type="entry name" value="HECT"/>
    <property type="match status" value="1"/>
</dbReference>
<feature type="compositionally biased region" description="Polar residues" evidence="3">
    <location>
        <begin position="7"/>
        <end position="21"/>
    </location>
</feature>
<proteinExistence type="predicted"/>
<keyword evidence="1 2" id="KW-0833">Ubl conjugation pathway</keyword>
<feature type="region of interest" description="Disordered" evidence="3">
    <location>
        <begin position="1"/>
        <end position="21"/>
    </location>
</feature>
<dbReference type="Gene3D" id="3.90.1750.10">
    <property type="entry name" value="Hect, E3 ligase catalytic domains"/>
    <property type="match status" value="1"/>
</dbReference>
<gene>
    <name evidence="5" type="ORF">HOLleu_34867</name>
</gene>
<reference evidence="5" key="1">
    <citation type="submission" date="2021-10" db="EMBL/GenBank/DDBJ databases">
        <title>Tropical sea cucumber genome reveals ecological adaptation and Cuvierian tubules defense mechanism.</title>
        <authorList>
            <person name="Chen T."/>
        </authorList>
    </citation>
    <scope>NUCLEOTIDE SEQUENCE</scope>
    <source>
        <strain evidence="5">Nanhai2018</strain>
        <tissue evidence="5">Muscle</tissue>
    </source>
</reference>
<protein>
    <recommendedName>
        <fullName evidence="4">HECT domain-containing protein</fullName>
    </recommendedName>
</protein>
<dbReference type="GO" id="GO:0004842">
    <property type="term" value="F:ubiquitin-protein transferase activity"/>
    <property type="evidence" value="ECO:0007669"/>
    <property type="project" value="InterPro"/>
</dbReference>
<dbReference type="OrthoDB" id="10038899at2759"/>
<dbReference type="Proteomes" id="UP001152320">
    <property type="component" value="Chromosome 18"/>
</dbReference>
<evidence type="ECO:0000256" key="1">
    <source>
        <dbReference type="ARBA" id="ARBA00022786"/>
    </source>
</evidence>
<evidence type="ECO:0000259" key="4">
    <source>
        <dbReference type="PROSITE" id="PS50237"/>
    </source>
</evidence>
<name>A0A9Q0YSL4_HOLLE</name>
<dbReference type="InterPro" id="IPR000569">
    <property type="entry name" value="HECT_dom"/>
</dbReference>
<dbReference type="AlphaFoldDB" id="A0A9Q0YSL4"/>